<protein>
    <submittedName>
        <fullName evidence="1">Uncharacterized protein</fullName>
    </submittedName>
</protein>
<keyword evidence="2" id="KW-1185">Reference proteome</keyword>
<proteinExistence type="predicted"/>
<reference evidence="1 2" key="1">
    <citation type="submission" date="2017-06" db="EMBL/GenBank/DDBJ databases">
        <authorList>
            <person name="Kim H.J."/>
            <person name="Triplett B.A."/>
        </authorList>
    </citation>
    <scope>NUCLEOTIDE SEQUENCE [LARGE SCALE GENOMIC DNA]</scope>
    <source>
        <strain evidence="1">FRACA_ARgP5</strain>
    </source>
</reference>
<name>A0A2I2KN01_9ACTN</name>
<gene>
    <name evidence="1" type="ORF">FRACA_1690017</name>
</gene>
<dbReference type="AlphaFoldDB" id="A0A2I2KN01"/>
<dbReference type="EMBL" id="FZMO01000078">
    <property type="protein sequence ID" value="SNQ47040.1"/>
    <property type="molecule type" value="Genomic_DNA"/>
</dbReference>
<evidence type="ECO:0000313" key="1">
    <source>
        <dbReference type="EMBL" id="SNQ47040.1"/>
    </source>
</evidence>
<dbReference type="Proteomes" id="UP000234331">
    <property type="component" value="Unassembled WGS sequence"/>
</dbReference>
<sequence>MSWRKVSLAPTCQFGRYGAEVVVRYIYAGEARDIRLPGIIWVGLLSSVRAGRIVRLNETWTPWLASGGRARQRAGYVELGYGYLFNREERIPGSVWEQITAAMRSGGLEPLPSVDAAELEA</sequence>
<organism evidence="1 2">
    <name type="scientific">Frankia canadensis</name>
    <dbReference type="NCBI Taxonomy" id="1836972"/>
    <lineage>
        <taxon>Bacteria</taxon>
        <taxon>Bacillati</taxon>
        <taxon>Actinomycetota</taxon>
        <taxon>Actinomycetes</taxon>
        <taxon>Frankiales</taxon>
        <taxon>Frankiaceae</taxon>
        <taxon>Frankia</taxon>
    </lineage>
</organism>
<accession>A0A2I2KN01</accession>
<evidence type="ECO:0000313" key="2">
    <source>
        <dbReference type="Proteomes" id="UP000234331"/>
    </source>
</evidence>